<proteinExistence type="predicted"/>
<evidence type="ECO:0000313" key="2">
    <source>
        <dbReference type="EMBL" id="CAD8100078.1"/>
    </source>
</evidence>
<protein>
    <submittedName>
        <fullName evidence="2">Uncharacterized protein</fullName>
    </submittedName>
</protein>
<feature type="region of interest" description="Disordered" evidence="1">
    <location>
        <begin position="409"/>
        <end position="454"/>
    </location>
</feature>
<dbReference type="OMA" id="IIYNSHE"/>
<feature type="compositionally biased region" description="Low complexity" evidence="1">
    <location>
        <begin position="270"/>
        <end position="282"/>
    </location>
</feature>
<dbReference type="Proteomes" id="UP000688137">
    <property type="component" value="Unassembled WGS sequence"/>
</dbReference>
<evidence type="ECO:0000313" key="3">
    <source>
        <dbReference type="Proteomes" id="UP000688137"/>
    </source>
</evidence>
<gene>
    <name evidence="2" type="ORF">PPRIM_AZ9-3.1.T1110119</name>
</gene>
<organism evidence="2 3">
    <name type="scientific">Paramecium primaurelia</name>
    <dbReference type="NCBI Taxonomy" id="5886"/>
    <lineage>
        <taxon>Eukaryota</taxon>
        <taxon>Sar</taxon>
        <taxon>Alveolata</taxon>
        <taxon>Ciliophora</taxon>
        <taxon>Intramacronucleata</taxon>
        <taxon>Oligohymenophorea</taxon>
        <taxon>Peniculida</taxon>
        <taxon>Parameciidae</taxon>
        <taxon>Paramecium</taxon>
    </lineage>
</organism>
<dbReference type="EMBL" id="CAJJDM010000114">
    <property type="protein sequence ID" value="CAD8100078.1"/>
    <property type="molecule type" value="Genomic_DNA"/>
</dbReference>
<comment type="caution">
    <text evidence="2">The sequence shown here is derived from an EMBL/GenBank/DDBJ whole genome shotgun (WGS) entry which is preliminary data.</text>
</comment>
<name>A0A8S1PBH9_PARPR</name>
<reference evidence="2" key="1">
    <citation type="submission" date="2021-01" db="EMBL/GenBank/DDBJ databases">
        <authorList>
            <consortium name="Genoscope - CEA"/>
            <person name="William W."/>
        </authorList>
    </citation>
    <scope>NUCLEOTIDE SEQUENCE</scope>
</reference>
<accession>A0A8S1PBH9</accession>
<evidence type="ECO:0000256" key="1">
    <source>
        <dbReference type="SAM" id="MobiDB-lite"/>
    </source>
</evidence>
<sequence length="525" mass="61899">MRIQATSFRLPSLKLQTKDSYQCLSYGDNNLSSSSMIKYQSSPQRNYDPAPIKKRVRGMTIIIYNSHEKLKTADYCNGAELITQIQQNNQSTSVVNTFRRYRSKLKQLMQPSKDEGINSRDPRLHIFTDPGAPIRFDQFNKDRKDQQFQEKVRQLMGKVKLLFSSQQFYQEPLNQDIFHVTLVKLKDEYDCLYQDFNDYYVQSNKLDKHVLKLLNHMEIIQTLLKPKKPNKIIKYQLQKPNILQPEQQQSPSEIAQEIIEDTPQQSQTVQHLQFSTQQQDQQSSHEPREPSVFTPLTSKQYDIDQSISDLENDQQNKPNMPKKQKNKNNPQISQETILVEFSIQQNNSIVNQNQIIHQLQTQPKIKQRLIPQSNLTQSIQQNDIYESTQILKEDNNSQIEKPTFKRTISNLGSTSKRRNTMLESKDGYQIQKKVNSISEQDDNNQEDEEDEEEDEIQQIDSQIEQNDEQQQQQQQQQQNKINNLEFSFLDMLIGSQNIYNYPFYQDWEYHMNEIMKGTIFGEYDL</sequence>
<dbReference type="AlphaFoldDB" id="A0A8S1PBH9"/>
<keyword evidence="3" id="KW-1185">Reference proteome</keyword>
<feature type="region of interest" description="Disordered" evidence="1">
    <location>
        <begin position="265"/>
        <end position="297"/>
    </location>
</feature>
<feature type="region of interest" description="Disordered" evidence="1">
    <location>
        <begin position="311"/>
        <end position="330"/>
    </location>
</feature>
<feature type="compositionally biased region" description="Acidic residues" evidence="1">
    <location>
        <begin position="439"/>
        <end position="454"/>
    </location>
</feature>